<keyword evidence="2" id="KW-1185">Reference proteome</keyword>
<organism evidence="1 2">
    <name type="scientific">Apilactobacillus micheneri</name>
    <dbReference type="NCBI Taxonomy" id="1899430"/>
    <lineage>
        <taxon>Bacteria</taxon>
        <taxon>Bacillati</taxon>
        <taxon>Bacillota</taxon>
        <taxon>Bacilli</taxon>
        <taxon>Lactobacillales</taxon>
        <taxon>Lactobacillaceae</taxon>
        <taxon>Apilactobacillus</taxon>
    </lineage>
</organism>
<reference evidence="1 2" key="1">
    <citation type="submission" date="2018-08" db="EMBL/GenBank/DDBJ databases">
        <title>Comparative genomics of wild bee and flower associated Lactobacillus reveals potential adaptation to the bee host.</title>
        <authorList>
            <person name="Vuong H.Q."/>
            <person name="Mcfrederick Q.S."/>
        </authorList>
    </citation>
    <scope>NUCLEOTIDE SEQUENCE [LARGE SCALE GENOMIC DNA]</scope>
    <source>
        <strain evidence="1 2">HV_13</strain>
    </source>
</reference>
<evidence type="ECO:0000313" key="1">
    <source>
        <dbReference type="EMBL" id="TPR26160.1"/>
    </source>
</evidence>
<dbReference type="EMBL" id="QUAV01000001">
    <property type="protein sequence ID" value="TPR26160.1"/>
    <property type="molecule type" value="Genomic_DNA"/>
</dbReference>
<dbReference type="Proteomes" id="UP000777560">
    <property type="component" value="Unassembled WGS sequence"/>
</dbReference>
<protein>
    <recommendedName>
        <fullName evidence="3">RES domain-containing protein</fullName>
    </recommendedName>
</protein>
<dbReference type="RefSeq" id="WP_105964131.1">
    <property type="nucleotide sequence ID" value="NZ_POSO01000002.1"/>
</dbReference>
<name>A0ABY2YYI6_9LACO</name>
<sequence>MINNYDYYHGTFLSNGQKILSQNHFNISRTIGTLGKGAYSFVYSRTNALHFAQRKGKKHHDSICLCKFRIKDEYKDNILDLTDPKIISYLELFIQLNTDYIRDKSKKYSNIGYAKKLDGITIDYFIKYANKNNLFNHKILAVYSTTINKFGFLVPKSILSNSVELCIKDNIIIDYDTFEIEEVDYNES</sequence>
<dbReference type="SUPFAM" id="SSF56399">
    <property type="entry name" value="ADP-ribosylation"/>
    <property type="match status" value="1"/>
</dbReference>
<comment type="caution">
    <text evidence="1">The sequence shown here is derived from an EMBL/GenBank/DDBJ whole genome shotgun (WGS) entry which is preliminary data.</text>
</comment>
<evidence type="ECO:0008006" key="3">
    <source>
        <dbReference type="Google" id="ProtNLM"/>
    </source>
</evidence>
<evidence type="ECO:0000313" key="2">
    <source>
        <dbReference type="Proteomes" id="UP000777560"/>
    </source>
</evidence>
<proteinExistence type="predicted"/>
<gene>
    <name evidence="1" type="ORF">DY114_00230</name>
</gene>
<accession>A0ABY2YYI6</accession>